<dbReference type="EMBL" id="RFFH01000006">
    <property type="protein sequence ID" value="RMI31876.1"/>
    <property type="molecule type" value="Genomic_DNA"/>
</dbReference>
<dbReference type="PANTHER" id="PTHR21485:SF6">
    <property type="entry name" value="N-ACYLNEURAMINATE CYTIDYLYLTRANSFERASE-RELATED"/>
    <property type="match status" value="1"/>
</dbReference>
<evidence type="ECO:0008006" key="4">
    <source>
        <dbReference type="Google" id="ProtNLM"/>
    </source>
</evidence>
<sequence>MQRRKRLRLNVGPRLPVAAPSTVTGRTVRRAPGPSGKEDHMKYVVPAKRSSNRVPDKNFRPFANGLSLLDILVTKLTAIADDPSDVYLSSEEESTREVADKYGASFLSRERHLTENTYPFQSVVNQVCAQLPGDDDVMWCHATDPLFDDHAAVVKAWESRDPAAGADSIVTVYPIRDYLLDPNFNPMGFGFGRWHKPSQQLPTYYMLGFTCSIMTREVATTIGLVGARPMWHEATNMTVDIDTQAEFDFAGKLYELTMAERESNAGA</sequence>
<dbReference type="Gene3D" id="3.90.550.10">
    <property type="entry name" value="Spore Coat Polysaccharide Biosynthesis Protein SpsA, Chain A"/>
    <property type="match status" value="1"/>
</dbReference>
<comment type="caution">
    <text evidence="2">The sequence shown here is derived from an EMBL/GenBank/DDBJ whole genome shotgun (WGS) entry which is preliminary data.</text>
</comment>
<name>A0A3M2L4I4_9NOCA</name>
<dbReference type="InterPro" id="IPR050793">
    <property type="entry name" value="CMP-NeuNAc_synthase"/>
</dbReference>
<gene>
    <name evidence="2" type="ORF">EBN03_17045</name>
</gene>
<dbReference type="SUPFAM" id="SSF53448">
    <property type="entry name" value="Nucleotide-diphospho-sugar transferases"/>
    <property type="match status" value="1"/>
</dbReference>
<dbReference type="AlphaFoldDB" id="A0A3M2L4I4"/>
<dbReference type="InterPro" id="IPR003329">
    <property type="entry name" value="Cytidylyl_trans"/>
</dbReference>
<dbReference type="InterPro" id="IPR029044">
    <property type="entry name" value="Nucleotide-diphossugar_trans"/>
</dbReference>
<dbReference type="GO" id="GO:0008781">
    <property type="term" value="F:N-acylneuraminate cytidylyltransferase activity"/>
    <property type="evidence" value="ECO:0007669"/>
    <property type="project" value="TreeGrafter"/>
</dbReference>
<accession>A0A3M2L4I4</accession>
<keyword evidence="3" id="KW-1185">Reference proteome</keyword>
<evidence type="ECO:0000313" key="2">
    <source>
        <dbReference type="EMBL" id="RMI31876.1"/>
    </source>
</evidence>
<organism evidence="2 3">
    <name type="scientific">Nocardia stercoris</name>
    <dbReference type="NCBI Taxonomy" id="2483361"/>
    <lineage>
        <taxon>Bacteria</taxon>
        <taxon>Bacillati</taxon>
        <taxon>Actinomycetota</taxon>
        <taxon>Actinomycetes</taxon>
        <taxon>Mycobacteriales</taxon>
        <taxon>Nocardiaceae</taxon>
        <taxon>Nocardia</taxon>
    </lineage>
</organism>
<reference evidence="2 3" key="1">
    <citation type="submission" date="2018-10" db="EMBL/GenBank/DDBJ databases">
        <title>Isolation from cow dung.</title>
        <authorList>
            <person name="Ling L."/>
        </authorList>
    </citation>
    <scope>NUCLEOTIDE SEQUENCE [LARGE SCALE GENOMIC DNA]</scope>
    <source>
        <strain evidence="2 3">NEAU-LL90</strain>
    </source>
</reference>
<evidence type="ECO:0000256" key="1">
    <source>
        <dbReference type="SAM" id="MobiDB-lite"/>
    </source>
</evidence>
<dbReference type="Pfam" id="PF02348">
    <property type="entry name" value="CTP_transf_3"/>
    <property type="match status" value="1"/>
</dbReference>
<evidence type="ECO:0000313" key="3">
    <source>
        <dbReference type="Proteomes" id="UP000279275"/>
    </source>
</evidence>
<dbReference type="PANTHER" id="PTHR21485">
    <property type="entry name" value="HAD SUPERFAMILY MEMBERS CMAS AND KDSC"/>
    <property type="match status" value="1"/>
</dbReference>
<protein>
    <recommendedName>
        <fullName evidence="4">Acylneuraminate cytidylyltransferase family protein</fullName>
    </recommendedName>
</protein>
<feature type="region of interest" description="Disordered" evidence="1">
    <location>
        <begin position="16"/>
        <end position="39"/>
    </location>
</feature>
<proteinExistence type="predicted"/>
<dbReference type="Proteomes" id="UP000279275">
    <property type="component" value="Unassembled WGS sequence"/>
</dbReference>